<organism evidence="23 24">
    <name type="scientific">Paramecium sonneborni</name>
    <dbReference type="NCBI Taxonomy" id="65129"/>
    <lineage>
        <taxon>Eukaryota</taxon>
        <taxon>Sar</taxon>
        <taxon>Alveolata</taxon>
        <taxon>Ciliophora</taxon>
        <taxon>Intramacronucleata</taxon>
        <taxon>Oligohymenophorea</taxon>
        <taxon>Peniculida</taxon>
        <taxon>Parameciidae</taxon>
        <taxon>Paramecium</taxon>
    </lineage>
</organism>
<evidence type="ECO:0000256" key="11">
    <source>
        <dbReference type="ARBA" id="ARBA00022833"/>
    </source>
</evidence>
<dbReference type="Proteomes" id="UP000692954">
    <property type="component" value="Unassembled WGS sequence"/>
</dbReference>
<dbReference type="GO" id="GO:0051539">
    <property type="term" value="F:4 iron, 4 sulfur cluster binding"/>
    <property type="evidence" value="ECO:0007669"/>
    <property type="project" value="UniProtKB-KW"/>
</dbReference>
<keyword evidence="11" id="KW-0862">Zinc</keyword>
<dbReference type="GO" id="GO:0008270">
    <property type="term" value="F:zinc ion binding"/>
    <property type="evidence" value="ECO:0007669"/>
    <property type="project" value="UniProtKB-KW"/>
</dbReference>
<evidence type="ECO:0000256" key="14">
    <source>
        <dbReference type="ARBA" id="ARBA00023004"/>
    </source>
</evidence>
<keyword evidence="12" id="KW-0269">Exonuclease</keyword>
<feature type="domain" description="DNA-directed DNA polymerase family B exonuclease" evidence="21">
    <location>
        <begin position="157"/>
        <end position="381"/>
    </location>
</feature>
<keyword evidence="7" id="KW-0540">Nuclease</keyword>
<evidence type="ECO:0000256" key="19">
    <source>
        <dbReference type="SAM" id="Coils"/>
    </source>
</evidence>
<dbReference type="GO" id="GO:0000166">
    <property type="term" value="F:nucleotide binding"/>
    <property type="evidence" value="ECO:0007669"/>
    <property type="project" value="InterPro"/>
</dbReference>
<evidence type="ECO:0000256" key="4">
    <source>
        <dbReference type="ARBA" id="ARBA00022485"/>
    </source>
</evidence>
<evidence type="ECO:0000256" key="18">
    <source>
        <dbReference type="ARBA" id="ARBA00049244"/>
    </source>
</evidence>
<dbReference type="Pfam" id="PF00136">
    <property type="entry name" value="DNA_pol_B"/>
    <property type="match status" value="1"/>
</dbReference>
<evidence type="ECO:0000256" key="1">
    <source>
        <dbReference type="ARBA" id="ARBA00001966"/>
    </source>
</evidence>
<evidence type="ECO:0000256" key="16">
    <source>
        <dbReference type="ARBA" id="ARBA00023242"/>
    </source>
</evidence>
<dbReference type="GO" id="GO:0008296">
    <property type="term" value="F:3'-5'-DNA exonuclease activity"/>
    <property type="evidence" value="ECO:0007669"/>
    <property type="project" value="TreeGrafter"/>
</dbReference>
<comment type="catalytic activity">
    <reaction evidence="18">
        <text>DNA(n) + a 2'-deoxyribonucleoside 5'-triphosphate = DNA(n+1) + diphosphate</text>
        <dbReference type="Rhea" id="RHEA:22508"/>
        <dbReference type="Rhea" id="RHEA-COMP:17339"/>
        <dbReference type="Rhea" id="RHEA-COMP:17340"/>
        <dbReference type="ChEBI" id="CHEBI:33019"/>
        <dbReference type="ChEBI" id="CHEBI:61560"/>
        <dbReference type="ChEBI" id="CHEBI:173112"/>
        <dbReference type="EC" id="2.7.7.7"/>
    </reaction>
</comment>
<evidence type="ECO:0000256" key="17">
    <source>
        <dbReference type="ARBA" id="ARBA00024411"/>
    </source>
</evidence>
<reference evidence="23" key="1">
    <citation type="submission" date="2021-01" db="EMBL/GenBank/DDBJ databases">
        <authorList>
            <consortium name="Genoscope - CEA"/>
            <person name="William W."/>
        </authorList>
    </citation>
    <scope>NUCLEOTIDE SEQUENCE</scope>
</reference>
<evidence type="ECO:0000256" key="12">
    <source>
        <dbReference type="ARBA" id="ARBA00022839"/>
    </source>
</evidence>
<evidence type="ECO:0000259" key="20">
    <source>
        <dbReference type="Pfam" id="PF00136"/>
    </source>
</evidence>
<evidence type="ECO:0000256" key="8">
    <source>
        <dbReference type="ARBA" id="ARBA00022723"/>
    </source>
</evidence>
<dbReference type="InterPro" id="IPR025687">
    <property type="entry name" value="Znf-C4pol"/>
</dbReference>
<evidence type="ECO:0000256" key="6">
    <source>
        <dbReference type="ARBA" id="ARBA00022695"/>
    </source>
</evidence>
<dbReference type="OrthoDB" id="2414538at2759"/>
<dbReference type="Pfam" id="PF14260">
    <property type="entry name" value="zf-C4pol"/>
    <property type="match status" value="1"/>
</dbReference>
<dbReference type="GO" id="GO:0003887">
    <property type="term" value="F:DNA-directed DNA polymerase activity"/>
    <property type="evidence" value="ECO:0007669"/>
    <property type="project" value="UniProtKB-KW"/>
</dbReference>
<evidence type="ECO:0000256" key="9">
    <source>
        <dbReference type="ARBA" id="ARBA00022771"/>
    </source>
</evidence>
<dbReference type="EC" id="2.7.7.7" evidence="3"/>
<dbReference type="GO" id="GO:0003677">
    <property type="term" value="F:DNA binding"/>
    <property type="evidence" value="ECO:0007669"/>
    <property type="project" value="InterPro"/>
</dbReference>
<evidence type="ECO:0000256" key="7">
    <source>
        <dbReference type="ARBA" id="ARBA00022722"/>
    </source>
</evidence>
<keyword evidence="5" id="KW-0808">Transferase</keyword>
<dbReference type="AlphaFoldDB" id="A0A8S1KNP7"/>
<evidence type="ECO:0000259" key="21">
    <source>
        <dbReference type="Pfam" id="PF03104"/>
    </source>
</evidence>
<dbReference type="InterPro" id="IPR006172">
    <property type="entry name" value="DNA-dir_DNA_pol_B"/>
</dbReference>
<dbReference type="InterPro" id="IPR006133">
    <property type="entry name" value="DNA-dir_DNA_pol_B_exonuc"/>
</dbReference>
<keyword evidence="15" id="KW-0411">Iron-sulfur</keyword>
<keyword evidence="19" id="KW-0175">Coiled coil</keyword>
<sequence length="1031" mass="121361">MEETFYDRIINQYRRIPLKKQDEIFFIILDCDYKLNTNQIRLFGLTDQQQSLEIRITDYFPYFYIPLPSKLFTEDGDIEYFLFQFNNHLYKHGITNEMEPIRQINIIESEIIRNYKGQNYLKEPFLKLSFLNVNSMKKVASYIEKGFNLNGYQFSKQTYESKITYPLKFMIDQNLRGMGWAMAKNLKEEGESNCQKSYIAFTTDIIPIEEQQNIPNLRIISIDIQTNSTSKILFDSSKEIIIITCIILINPEIQKRIVFTQKQCQEINNTIIFKSENEIELLKQFHEFFITFDPDVITGYNLHDEILPFIMQRSRNLELNSEYLNYGRSKNEESLITKGRFFSTVMRLRETKFVETNGRIQLDTLICMLRDTKISQYSLGSIYYSIFNRQIEIYDQETIIQLYDQNNIKRIATYSLRKSEACLETLLYKGWIYIYAEISKVTGVPIEYIIQRGQSIKVLSQLLRQTKKDGYLVPDENHTKKAETCNLKGALVLEPKRGFYKIPLALFDFVSLYPSIIIAYNMCYTTIIKDYSIKLNENDYYVIPEFGHKFVKQHIKKGILPQILEYLLEKRAQTKQQLKNQEDKQKISLLDARQQALKIAANSIFGFTGCAEHGYLPCLEITQSILRVGRSILQDSIQIIQNNYPYAEILYGDTDSLLINFQISNLKDLFKVAVEASNIVTKSFTKPIKLAFEKVYNPFLLVCKKRYVGLSWKNELATDQIEQKGICTVRRDNTQFLKKILNQILHEIFIQQNIKRAISIVKESIQKLINGEINISNLIISKSLAIKIKENDFMDEEALNKEEEYHSYPDKYHDMNYIRKQPHIKVAQEKVKNKQANTFQKGDRISYVIVDNLTGQQLSDTALDPLEAFKNNYKLNIQYYINQIKVPIIHILEHVIPNPEALFNLSQYSQSSTKVYFNNIQKNSSKKALNKYLKKKITCVNCKDEVPINKPICYNCRSQQSDILCKISQQLISSQNRFQKYHMICQQCQQSQFDQIICKNQECHIYFKRTQEQIILQNTWDKYEQIYHCDW</sequence>
<evidence type="ECO:0000256" key="13">
    <source>
        <dbReference type="ARBA" id="ARBA00022932"/>
    </source>
</evidence>
<dbReference type="InterPro" id="IPR006134">
    <property type="entry name" value="DNA-dir_DNA_pol_B_multi_dom"/>
</dbReference>
<comment type="subcellular location">
    <subcellularLocation>
        <location evidence="2">Nucleus</location>
    </subcellularLocation>
</comment>
<feature type="coiled-coil region" evidence="19">
    <location>
        <begin position="564"/>
        <end position="595"/>
    </location>
</feature>
<dbReference type="Pfam" id="PF03104">
    <property type="entry name" value="DNA_pol_B_exo1"/>
    <property type="match status" value="1"/>
</dbReference>
<evidence type="ECO:0000259" key="22">
    <source>
        <dbReference type="Pfam" id="PF14260"/>
    </source>
</evidence>
<keyword evidence="16" id="KW-0539">Nucleus</keyword>
<evidence type="ECO:0000256" key="5">
    <source>
        <dbReference type="ARBA" id="ARBA00022679"/>
    </source>
</evidence>
<comment type="caution">
    <text evidence="23">The sequence shown here is derived from an EMBL/GenBank/DDBJ whole genome shotgun (WGS) entry which is preliminary data.</text>
</comment>
<evidence type="ECO:0000256" key="10">
    <source>
        <dbReference type="ARBA" id="ARBA00022801"/>
    </source>
</evidence>
<keyword evidence="24" id="KW-1185">Reference proteome</keyword>
<dbReference type="GO" id="GO:0043625">
    <property type="term" value="C:delta DNA polymerase complex"/>
    <property type="evidence" value="ECO:0007669"/>
    <property type="project" value="TreeGrafter"/>
</dbReference>
<proteinExistence type="predicted"/>
<evidence type="ECO:0000313" key="23">
    <source>
        <dbReference type="EMBL" id="CAD8055365.1"/>
    </source>
</evidence>
<feature type="domain" description="DNA-directed DNA polymerase family B multifunctional" evidence="20">
    <location>
        <begin position="444"/>
        <end position="894"/>
    </location>
</feature>
<keyword evidence="10" id="KW-0378">Hydrolase</keyword>
<feature type="domain" description="C4-type zinc-finger of DNA polymerase delta" evidence="22">
    <location>
        <begin position="939"/>
        <end position="1009"/>
    </location>
</feature>
<dbReference type="PANTHER" id="PTHR10322:SF23">
    <property type="entry name" value="DNA POLYMERASE DELTA CATALYTIC SUBUNIT"/>
    <property type="match status" value="1"/>
</dbReference>
<keyword evidence="9" id="KW-0863">Zinc-finger</keyword>
<dbReference type="SMART" id="SM00486">
    <property type="entry name" value="POLBc"/>
    <property type="match status" value="1"/>
</dbReference>
<evidence type="ECO:0000313" key="24">
    <source>
        <dbReference type="Proteomes" id="UP000692954"/>
    </source>
</evidence>
<protein>
    <recommendedName>
        <fullName evidence="17">DNA polymerase delta catalytic subunit</fullName>
        <ecNumber evidence="3">2.7.7.7</ecNumber>
    </recommendedName>
</protein>
<evidence type="ECO:0000256" key="2">
    <source>
        <dbReference type="ARBA" id="ARBA00004123"/>
    </source>
</evidence>
<evidence type="ECO:0000256" key="15">
    <source>
        <dbReference type="ARBA" id="ARBA00023014"/>
    </source>
</evidence>
<dbReference type="EMBL" id="CAJJDN010000009">
    <property type="protein sequence ID" value="CAD8055365.1"/>
    <property type="molecule type" value="Genomic_DNA"/>
</dbReference>
<keyword evidence="4" id="KW-0004">4Fe-4S</keyword>
<dbReference type="PANTHER" id="PTHR10322">
    <property type="entry name" value="DNA POLYMERASE CATALYTIC SUBUNIT"/>
    <property type="match status" value="1"/>
</dbReference>
<keyword evidence="14" id="KW-0408">Iron</keyword>
<dbReference type="GO" id="GO:0045004">
    <property type="term" value="P:DNA replication proofreading"/>
    <property type="evidence" value="ECO:0007669"/>
    <property type="project" value="TreeGrafter"/>
</dbReference>
<evidence type="ECO:0000256" key="3">
    <source>
        <dbReference type="ARBA" id="ARBA00012417"/>
    </source>
</evidence>
<dbReference type="GO" id="GO:0006297">
    <property type="term" value="P:nucleotide-excision repair, DNA gap filling"/>
    <property type="evidence" value="ECO:0007669"/>
    <property type="project" value="TreeGrafter"/>
</dbReference>
<gene>
    <name evidence="23" type="ORF">PSON_ATCC_30995.1.T0090206</name>
</gene>
<dbReference type="InterPro" id="IPR050240">
    <property type="entry name" value="DNA_pol_type-B"/>
</dbReference>
<keyword evidence="6" id="KW-0548">Nucleotidyltransferase</keyword>
<keyword evidence="13" id="KW-0239">DNA-directed DNA polymerase</keyword>
<accession>A0A8S1KNP7</accession>
<keyword evidence="8" id="KW-0479">Metal-binding</keyword>
<comment type="cofactor">
    <cofactor evidence="1">
        <name>[4Fe-4S] cluster</name>
        <dbReference type="ChEBI" id="CHEBI:49883"/>
    </cofactor>
</comment>
<name>A0A8S1KNP7_9CILI</name>
<dbReference type="GO" id="GO:0006287">
    <property type="term" value="P:base-excision repair, gap-filling"/>
    <property type="evidence" value="ECO:0007669"/>
    <property type="project" value="TreeGrafter"/>
</dbReference>